<evidence type="ECO:0000256" key="5">
    <source>
        <dbReference type="ARBA" id="ARBA00022825"/>
    </source>
</evidence>
<name>A0A7M2WU59_9BACT</name>
<dbReference type="PROSITE" id="PS00381">
    <property type="entry name" value="CLP_PROTEASE_SER"/>
    <property type="match status" value="1"/>
</dbReference>
<keyword evidence="14" id="KW-1185">Reference proteome</keyword>
<evidence type="ECO:0000256" key="2">
    <source>
        <dbReference type="ARBA" id="ARBA00022490"/>
    </source>
</evidence>
<evidence type="ECO:0000256" key="3">
    <source>
        <dbReference type="ARBA" id="ARBA00022670"/>
    </source>
</evidence>
<dbReference type="InterPro" id="IPR033135">
    <property type="entry name" value="ClpP_His_AS"/>
</dbReference>
<dbReference type="HAMAP" id="MF_00444">
    <property type="entry name" value="ClpP"/>
    <property type="match status" value="1"/>
</dbReference>
<feature type="active site" evidence="7 9">
    <location>
        <position position="126"/>
    </location>
</feature>
<comment type="subunit">
    <text evidence="7">Fourteen ClpP subunits assemble into 2 heptameric rings which stack back to back to give a disk-like structure with a central cavity, resembling the structure of eukaryotic proteasomes.</text>
</comment>
<dbReference type="AlphaFoldDB" id="A0A7M2WU59"/>
<dbReference type="GO" id="GO:0009368">
    <property type="term" value="C:endopeptidase Clp complex"/>
    <property type="evidence" value="ECO:0007669"/>
    <property type="project" value="TreeGrafter"/>
</dbReference>
<keyword evidence="4 7" id="KW-0378">Hydrolase</keyword>
<dbReference type="FunFam" id="3.90.226.10:FF:000001">
    <property type="entry name" value="ATP-dependent Clp protease proteolytic subunit"/>
    <property type="match status" value="1"/>
</dbReference>
<dbReference type="InterPro" id="IPR001907">
    <property type="entry name" value="ClpP"/>
</dbReference>
<dbReference type="Pfam" id="PF00574">
    <property type="entry name" value="CLP_protease"/>
    <property type="match status" value="1"/>
</dbReference>
<dbReference type="PANTHER" id="PTHR10381">
    <property type="entry name" value="ATP-DEPENDENT CLP PROTEASE PROTEOLYTIC SUBUNIT"/>
    <property type="match status" value="1"/>
</dbReference>
<evidence type="ECO:0000256" key="7">
    <source>
        <dbReference type="HAMAP-Rule" id="MF_00444"/>
    </source>
</evidence>
<dbReference type="Gene3D" id="3.90.226.10">
    <property type="entry name" value="2-enoyl-CoA Hydratase, Chain A, domain 1"/>
    <property type="match status" value="1"/>
</dbReference>
<evidence type="ECO:0000256" key="6">
    <source>
        <dbReference type="ARBA" id="ARBA00034021"/>
    </source>
</evidence>
<dbReference type="RefSeq" id="WP_206292029.1">
    <property type="nucleotide sequence ID" value="NZ_CP063458.1"/>
</dbReference>
<evidence type="ECO:0000256" key="12">
    <source>
        <dbReference type="RuleBase" id="RU003567"/>
    </source>
</evidence>
<dbReference type="KEGG" id="hbs:IPV69_22770"/>
<dbReference type="PANTHER" id="PTHR10381:SF70">
    <property type="entry name" value="ATP-DEPENDENT CLP PROTEASE PROTEOLYTIC SUBUNIT"/>
    <property type="match status" value="1"/>
</dbReference>
<dbReference type="GO" id="GO:0006515">
    <property type="term" value="P:protein quality control for misfolded or incompletely synthesized proteins"/>
    <property type="evidence" value="ECO:0007669"/>
    <property type="project" value="TreeGrafter"/>
</dbReference>
<dbReference type="InterPro" id="IPR023562">
    <property type="entry name" value="ClpP/TepA"/>
</dbReference>
<comment type="function">
    <text evidence="7 11">Cleaves peptides in various proteins in a process that requires ATP hydrolysis. Has a chymotrypsin-like activity. Plays a major role in the degradation of misfolded proteins.</text>
</comment>
<evidence type="ECO:0000313" key="14">
    <source>
        <dbReference type="Proteomes" id="UP000593765"/>
    </source>
</evidence>
<dbReference type="NCBIfam" id="NF001368">
    <property type="entry name" value="PRK00277.1"/>
    <property type="match status" value="1"/>
</dbReference>
<dbReference type="PRINTS" id="PR00127">
    <property type="entry name" value="CLPPROTEASEP"/>
</dbReference>
<proteinExistence type="inferred from homology"/>
<dbReference type="InterPro" id="IPR029045">
    <property type="entry name" value="ClpP/crotonase-like_dom_sf"/>
</dbReference>
<comment type="catalytic activity">
    <reaction evidence="6 7 9">
        <text>Hydrolysis of proteins to small peptides in the presence of ATP and magnesium. alpha-casein is the usual test substrate. In the absence of ATP, only oligopeptides shorter than five residues are hydrolyzed (such as succinyl-Leu-Tyr-|-NHMec, and Leu-Tyr-Leu-|-Tyr-Trp, in which cleavage of the -Tyr-|-Leu- and -Tyr-|-Trp bonds also occurs).</text>
        <dbReference type="EC" id="3.4.21.92"/>
    </reaction>
</comment>
<evidence type="ECO:0000256" key="9">
    <source>
        <dbReference type="PROSITE-ProRule" id="PRU10086"/>
    </source>
</evidence>
<dbReference type="EMBL" id="CP063458">
    <property type="protein sequence ID" value="QOV89016.1"/>
    <property type="molecule type" value="Genomic_DNA"/>
</dbReference>
<protein>
    <recommendedName>
        <fullName evidence="7 12">ATP-dependent Clp protease proteolytic subunit</fullName>
        <ecNumber evidence="7 10">3.4.21.92</ecNumber>
    </recommendedName>
    <alternativeName>
        <fullName evidence="7">Endopeptidase Clp</fullName>
    </alternativeName>
</protein>
<dbReference type="GO" id="GO:0005737">
    <property type="term" value="C:cytoplasm"/>
    <property type="evidence" value="ECO:0007669"/>
    <property type="project" value="UniProtKB-SubCell"/>
</dbReference>
<dbReference type="PROSITE" id="PS00382">
    <property type="entry name" value="CLP_PROTEASE_HIS"/>
    <property type="match status" value="1"/>
</dbReference>
<feature type="active site" evidence="8">
    <location>
        <position position="101"/>
    </location>
</feature>
<evidence type="ECO:0000256" key="4">
    <source>
        <dbReference type="ARBA" id="ARBA00022801"/>
    </source>
</evidence>
<dbReference type="SUPFAM" id="SSF52096">
    <property type="entry name" value="ClpP/crotonase"/>
    <property type="match status" value="1"/>
</dbReference>
<dbReference type="InterPro" id="IPR018215">
    <property type="entry name" value="ClpP_Ser_AS"/>
</dbReference>
<evidence type="ECO:0000256" key="10">
    <source>
        <dbReference type="RuleBase" id="RU000549"/>
    </source>
</evidence>
<dbReference type="Proteomes" id="UP000593765">
    <property type="component" value="Chromosome"/>
</dbReference>
<sequence>MTSNTLIPIVVEKSGRGERAYDIYSRLLRDRIIMLTGPVTDESASVIQAQLLFLSNEDPKSDINFYINSPGGSVSAGFGIVDTMKFLRCDVATTCIGMAASMGAILLSAGTKGKRSCLPNAQVMLHQPLIGGVMQGPATDLAIEAQHMLRLRDRMYKLMAEWTGKTPETIHRDFDRNKWLFAEEAVAYGCADKVLERIPETIARPLPTGEDEKV</sequence>
<dbReference type="GO" id="GO:0004176">
    <property type="term" value="F:ATP-dependent peptidase activity"/>
    <property type="evidence" value="ECO:0007669"/>
    <property type="project" value="InterPro"/>
</dbReference>
<dbReference type="CDD" id="cd07017">
    <property type="entry name" value="S14_ClpP_2"/>
    <property type="match status" value="1"/>
</dbReference>
<evidence type="ECO:0000313" key="13">
    <source>
        <dbReference type="EMBL" id="QOV89016.1"/>
    </source>
</evidence>
<dbReference type="GO" id="GO:0051117">
    <property type="term" value="F:ATPase binding"/>
    <property type="evidence" value="ECO:0007669"/>
    <property type="project" value="TreeGrafter"/>
</dbReference>
<dbReference type="GO" id="GO:0004252">
    <property type="term" value="F:serine-type endopeptidase activity"/>
    <property type="evidence" value="ECO:0007669"/>
    <property type="project" value="UniProtKB-UniRule"/>
</dbReference>
<keyword evidence="2 7" id="KW-0963">Cytoplasm</keyword>
<accession>A0A7M2WU59</accession>
<keyword evidence="5 7" id="KW-0720">Serine protease</keyword>
<dbReference type="EC" id="3.4.21.92" evidence="7 10"/>
<organism evidence="13 14">
    <name type="scientific">Humisphaera borealis</name>
    <dbReference type="NCBI Taxonomy" id="2807512"/>
    <lineage>
        <taxon>Bacteria</taxon>
        <taxon>Pseudomonadati</taxon>
        <taxon>Planctomycetota</taxon>
        <taxon>Phycisphaerae</taxon>
        <taxon>Tepidisphaerales</taxon>
        <taxon>Tepidisphaeraceae</taxon>
        <taxon>Humisphaera</taxon>
    </lineage>
</organism>
<evidence type="ECO:0000256" key="1">
    <source>
        <dbReference type="ARBA" id="ARBA00007039"/>
    </source>
</evidence>
<evidence type="ECO:0000256" key="8">
    <source>
        <dbReference type="PROSITE-ProRule" id="PRU10085"/>
    </source>
</evidence>
<comment type="similarity">
    <text evidence="1 7 12">Belongs to the peptidase S14 family.</text>
</comment>
<keyword evidence="3 7" id="KW-0645">Protease</keyword>
<comment type="subcellular location">
    <subcellularLocation>
        <location evidence="7">Cytoplasm</location>
    </subcellularLocation>
</comment>
<gene>
    <name evidence="7" type="primary">clpP</name>
    <name evidence="13" type="ORF">IPV69_22770</name>
</gene>
<evidence type="ECO:0000256" key="11">
    <source>
        <dbReference type="RuleBase" id="RU000550"/>
    </source>
</evidence>
<dbReference type="NCBIfam" id="NF009205">
    <property type="entry name" value="PRK12553.1"/>
    <property type="match status" value="1"/>
</dbReference>
<reference evidence="13 14" key="1">
    <citation type="submission" date="2020-10" db="EMBL/GenBank/DDBJ databases">
        <title>Wide distribution of Phycisphaera-like planctomycetes from WD2101 soil group in peatlands and genome analysis of the first cultivated representative.</title>
        <authorList>
            <person name="Dedysh S.N."/>
            <person name="Beletsky A.V."/>
            <person name="Ivanova A."/>
            <person name="Kulichevskaya I.S."/>
            <person name="Suzina N.E."/>
            <person name="Philippov D.A."/>
            <person name="Rakitin A.L."/>
            <person name="Mardanov A.V."/>
            <person name="Ravin N.V."/>
        </authorList>
    </citation>
    <scope>NUCLEOTIDE SEQUENCE [LARGE SCALE GENOMIC DNA]</scope>
    <source>
        <strain evidence="13 14">M1803</strain>
    </source>
</reference>
<feature type="active site" description="Nucleophile" evidence="7">
    <location>
        <position position="101"/>
    </location>
</feature>